<feature type="compositionally biased region" description="Basic and acidic residues" evidence="1">
    <location>
        <begin position="40"/>
        <end position="85"/>
    </location>
</feature>
<name>A0A2P2ML12_RHIMU</name>
<feature type="compositionally biased region" description="Basic residues" evidence="1">
    <location>
        <begin position="98"/>
        <end position="114"/>
    </location>
</feature>
<feature type="region of interest" description="Disordered" evidence="1">
    <location>
        <begin position="1"/>
        <end position="138"/>
    </location>
</feature>
<feature type="compositionally biased region" description="Basic and acidic residues" evidence="1">
    <location>
        <begin position="115"/>
        <end position="125"/>
    </location>
</feature>
<reference evidence="2" key="1">
    <citation type="submission" date="2018-02" db="EMBL/GenBank/DDBJ databases">
        <title>Rhizophora mucronata_Transcriptome.</title>
        <authorList>
            <person name="Meera S.P."/>
            <person name="Sreeshan A."/>
            <person name="Augustine A."/>
        </authorList>
    </citation>
    <scope>NUCLEOTIDE SEQUENCE</scope>
    <source>
        <tissue evidence="2">Leaf</tissue>
    </source>
</reference>
<proteinExistence type="predicted"/>
<dbReference type="EMBL" id="GGEC01050434">
    <property type="protein sequence ID" value="MBX30918.1"/>
    <property type="molecule type" value="Transcribed_RNA"/>
</dbReference>
<evidence type="ECO:0000256" key="1">
    <source>
        <dbReference type="SAM" id="MobiDB-lite"/>
    </source>
</evidence>
<dbReference type="AlphaFoldDB" id="A0A2P2ML12"/>
<protein>
    <submittedName>
        <fullName evidence="2">Serrate RNA effector molecule</fullName>
    </submittedName>
</protein>
<accession>A0A2P2ML12</accession>
<evidence type="ECO:0000313" key="2">
    <source>
        <dbReference type="EMBL" id="MBX30918.1"/>
    </source>
</evidence>
<sequence>MAEVINMPVDSLDRRGRDRKEKPSGEDPQSSPPPPPPPPRRRDRDSRERREDRDFDRPPNRRGGDYYDRNRSPPPPRERERDYKRRSSMSPPPVPYRDRRHSPPPRRSPPYKRSRREDGGYEGRRGSPRGGFGPGDRRFGYDYAGGYEREIGGRPSYGEERLHGRYMGHAGGYQSGPSDWDSGRGNYGDASNTIGTQRLVDGLYHSVNLDLYFPVSVKSCCNASSCQIMSLIGSRSKDSLFFFVSLLILAVKLCLEAFFSA</sequence>
<organism evidence="2">
    <name type="scientific">Rhizophora mucronata</name>
    <name type="common">Asiatic mangrove</name>
    <dbReference type="NCBI Taxonomy" id="61149"/>
    <lineage>
        <taxon>Eukaryota</taxon>
        <taxon>Viridiplantae</taxon>
        <taxon>Streptophyta</taxon>
        <taxon>Embryophyta</taxon>
        <taxon>Tracheophyta</taxon>
        <taxon>Spermatophyta</taxon>
        <taxon>Magnoliopsida</taxon>
        <taxon>eudicotyledons</taxon>
        <taxon>Gunneridae</taxon>
        <taxon>Pentapetalae</taxon>
        <taxon>rosids</taxon>
        <taxon>fabids</taxon>
        <taxon>Malpighiales</taxon>
        <taxon>Rhizophoraceae</taxon>
        <taxon>Rhizophora</taxon>
    </lineage>
</organism>
<feature type="compositionally biased region" description="Basic and acidic residues" evidence="1">
    <location>
        <begin position="11"/>
        <end position="25"/>
    </location>
</feature>